<dbReference type="GO" id="GO:0019172">
    <property type="term" value="F:glyoxalase III activity"/>
    <property type="evidence" value="ECO:0007669"/>
    <property type="project" value="TreeGrafter"/>
</dbReference>
<name>A0AAE2MFG4_RHILE</name>
<protein>
    <submittedName>
        <fullName evidence="2">Intracellular protease/amidase</fullName>
    </submittedName>
</protein>
<sequence length="296" mass="31271">MSIVRMGSAVLAMGLAMGLAIVAPTAASAQSKGKVLVVMSSAHQLELRDGKTYKTGYFLNELAVPLKQIVDAGYTPVFANPNGDTPQMDSNSNHKNYFGGDDAKRAEAENYINGFDNLKQPLRLSAVQSAGVREFVGVFIPGGHAPMQDLVQDQSLGQILRAFHDGGRPTGIICHGPVALLSTLPDPQAYRLALSANDSTQLQSLSQGWPYAGYRLTAFSAAEEKQVEGDVLLGGNVVFYADEALASAGAVVQNASAPWASNVVVDRELITGQQPMSDAAFGTAFVQALNTQLATK</sequence>
<accession>A0AAE2MFG4</accession>
<dbReference type="InterPro" id="IPR029062">
    <property type="entry name" value="Class_I_gatase-like"/>
</dbReference>
<feature type="signal peptide" evidence="1">
    <location>
        <begin position="1"/>
        <end position="29"/>
    </location>
</feature>
<dbReference type="GO" id="GO:0019243">
    <property type="term" value="P:methylglyoxal catabolic process to D-lactate via S-lactoyl-glutathione"/>
    <property type="evidence" value="ECO:0007669"/>
    <property type="project" value="TreeGrafter"/>
</dbReference>
<dbReference type="CDD" id="cd03141">
    <property type="entry name" value="GATase1_Hsp31_like"/>
    <property type="match status" value="1"/>
</dbReference>
<gene>
    <name evidence="2" type="ORF">GGE16_000275</name>
</gene>
<evidence type="ECO:0000256" key="1">
    <source>
        <dbReference type="SAM" id="SignalP"/>
    </source>
</evidence>
<dbReference type="PANTHER" id="PTHR48094:SF22">
    <property type="entry name" value="DJ-1_PFPI DOMAIN-CONTAINING PROTEIN"/>
    <property type="match status" value="1"/>
</dbReference>
<keyword evidence="1" id="KW-0732">Signal</keyword>
<reference evidence="2 3" key="1">
    <citation type="submission" date="2020-08" db="EMBL/GenBank/DDBJ databases">
        <title>Genomic Encyclopedia of Type Strains, Phase IV (KMG-V): Genome sequencing to study the core and pangenomes of soil and plant-associated prokaryotes.</title>
        <authorList>
            <person name="Whitman W."/>
        </authorList>
    </citation>
    <scope>NUCLEOTIDE SEQUENCE [LARGE SCALE GENOMIC DNA]</scope>
    <source>
        <strain evidence="2 3">SEMIA 415</strain>
    </source>
</reference>
<evidence type="ECO:0000313" key="2">
    <source>
        <dbReference type="EMBL" id="MBB4288259.1"/>
    </source>
</evidence>
<dbReference type="InterPro" id="IPR032633">
    <property type="entry name" value="ThiJ-like"/>
</dbReference>
<dbReference type="AlphaFoldDB" id="A0AAE2MFG4"/>
<dbReference type="Pfam" id="PF17124">
    <property type="entry name" value="ThiJ_like"/>
    <property type="match status" value="1"/>
</dbReference>
<dbReference type="Proteomes" id="UP000538507">
    <property type="component" value="Unassembled WGS sequence"/>
</dbReference>
<dbReference type="SUPFAM" id="SSF52317">
    <property type="entry name" value="Class I glutamine amidotransferase-like"/>
    <property type="match status" value="1"/>
</dbReference>
<dbReference type="GO" id="GO:0008233">
    <property type="term" value="F:peptidase activity"/>
    <property type="evidence" value="ECO:0007669"/>
    <property type="project" value="UniProtKB-KW"/>
</dbReference>
<keyword evidence="2" id="KW-0378">Hydrolase</keyword>
<keyword evidence="2" id="KW-0645">Protease</keyword>
<evidence type="ECO:0000313" key="3">
    <source>
        <dbReference type="Proteomes" id="UP000538507"/>
    </source>
</evidence>
<dbReference type="RefSeq" id="WP_183605528.1">
    <property type="nucleotide sequence ID" value="NZ_JACHAZ010000002.1"/>
</dbReference>
<dbReference type="InterPro" id="IPR050325">
    <property type="entry name" value="Prot/Nucl_acid_deglycase"/>
</dbReference>
<proteinExistence type="predicted"/>
<dbReference type="PANTHER" id="PTHR48094">
    <property type="entry name" value="PROTEIN/NUCLEIC ACID DEGLYCASE DJ-1-RELATED"/>
    <property type="match status" value="1"/>
</dbReference>
<organism evidence="2 3">
    <name type="scientific">Rhizobium leguminosarum</name>
    <dbReference type="NCBI Taxonomy" id="384"/>
    <lineage>
        <taxon>Bacteria</taxon>
        <taxon>Pseudomonadati</taxon>
        <taxon>Pseudomonadota</taxon>
        <taxon>Alphaproteobacteria</taxon>
        <taxon>Hyphomicrobiales</taxon>
        <taxon>Rhizobiaceae</taxon>
        <taxon>Rhizobium/Agrobacterium group</taxon>
        <taxon>Rhizobium</taxon>
    </lineage>
</organism>
<feature type="chain" id="PRO_5042083788" evidence="1">
    <location>
        <begin position="30"/>
        <end position="296"/>
    </location>
</feature>
<comment type="caution">
    <text evidence="2">The sequence shown here is derived from an EMBL/GenBank/DDBJ whole genome shotgun (WGS) entry which is preliminary data.</text>
</comment>
<dbReference type="GO" id="GO:0006508">
    <property type="term" value="P:proteolysis"/>
    <property type="evidence" value="ECO:0007669"/>
    <property type="project" value="UniProtKB-KW"/>
</dbReference>
<dbReference type="EMBL" id="JACIGO010000001">
    <property type="protein sequence ID" value="MBB4288259.1"/>
    <property type="molecule type" value="Genomic_DNA"/>
</dbReference>
<dbReference type="Gene3D" id="3.40.50.880">
    <property type="match status" value="1"/>
</dbReference>
<dbReference type="GO" id="GO:0005737">
    <property type="term" value="C:cytoplasm"/>
    <property type="evidence" value="ECO:0007669"/>
    <property type="project" value="TreeGrafter"/>
</dbReference>